<dbReference type="Gene3D" id="3.90.1200.10">
    <property type="match status" value="1"/>
</dbReference>
<sequence>MDKLEVYNIKKTSKPKLTPMLSLENIKTYVLPLYQLNDGHVEYVKFKNTNKQRAVYKITLGEKEYCLKKVYYGVDKLLFIYSAIEWWSRHHIKVPYLLPSKDKKRYAIYNEMLFILTPWIHGDKCDYDNINNLHLLFNNLSKMHKSSLDFFPMEYAKTVEDYSDIYCSLKKHWKNLFQFYDMASEIKDRFSLKYMYTFSKNNVLAQLSCNAARIIDFDKLTKSLCHGDYVNKNIIFTEEKNEISVIDFDKVSMNYVARDISYALRRILKRESTNWDFQLLIELIHEYNKNLSLTKDDYIYIFAYLSFPQKYWRISRDYFNNIEKCNKDTFYTLLCKATAHTENHYTFCCRFKAYLQAKFNIVF</sequence>
<dbReference type="STRING" id="1121331.SAMN02745248_00162"/>
<keyword evidence="3" id="KW-1185">Reference proteome</keyword>
<dbReference type="PANTHER" id="PTHR39179">
    <property type="entry name" value="SPORE COAT PROTEIN I"/>
    <property type="match status" value="1"/>
</dbReference>
<keyword evidence="2" id="KW-0167">Capsid protein</keyword>
<feature type="domain" description="Aminoglycoside phosphotransferase" evidence="1">
    <location>
        <begin position="55"/>
        <end position="275"/>
    </location>
</feature>
<dbReference type="InterPro" id="IPR002575">
    <property type="entry name" value="Aminoglycoside_PTrfase"/>
</dbReference>
<dbReference type="Pfam" id="PF01636">
    <property type="entry name" value="APH"/>
    <property type="match status" value="1"/>
</dbReference>
<evidence type="ECO:0000313" key="2">
    <source>
        <dbReference type="EMBL" id="SHJ45149.1"/>
    </source>
</evidence>
<evidence type="ECO:0000259" key="1">
    <source>
        <dbReference type="Pfam" id="PF01636"/>
    </source>
</evidence>
<dbReference type="NCBIfam" id="TIGR02906">
    <property type="entry name" value="spore_CotS"/>
    <property type="match status" value="1"/>
</dbReference>
<name>A0A1M6JEK8_9CLOT</name>
<reference evidence="2 3" key="1">
    <citation type="submission" date="2016-11" db="EMBL/GenBank/DDBJ databases">
        <authorList>
            <person name="Jaros S."/>
            <person name="Januszkiewicz K."/>
            <person name="Wedrychowicz H."/>
        </authorList>
    </citation>
    <scope>NUCLEOTIDE SEQUENCE [LARGE SCALE GENOMIC DNA]</scope>
    <source>
        <strain evidence="2 3">DSM 3090</strain>
    </source>
</reference>
<dbReference type="Proteomes" id="UP000183952">
    <property type="component" value="Unassembled WGS sequence"/>
</dbReference>
<dbReference type="GO" id="GO:0042601">
    <property type="term" value="C:endospore-forming forespore"/>
    <property type="evidence" value="ECO:0007669"/>
    <property type="project" value="TreeGrafter"/>
</dbReference>
<accession>A0A1M6JEK8</accession>
<dbReference type="Gene3D" id="3.30.200.20">
    <property type="entry name" value="Phosphorylase Kinase, domain 1"/>
    <property type="match status" value="1"/>
</dbReference>
<dbReference type="InterPro" id="IPR014255">
    <property type="entry name" value="Spore_coat_CotS"/>
</dbReference>
<dbReference type="SUPFAM" id="SSF56112">
    <property type="entry name" value="Protein kinase-like (PK-like)"/>
    <property type="match status" value="1"/>
</dbReference>
<dbReference type="InterPro" id="IPR047175">
    <property type="entry name" value="CotS-like"/>
</dbReference>
<evidence type="ECO:0000313" key="3">
    <source>
        <dbReference type="Proteomes" id="UP000183952"/>
    </source>
</evidence>
<organism evidence="2 3">
    <name type="scientific">Hathewaya proteolytica DSM 3090</name>
    <dbReference type="NCBI Taxonomy" id="1121331"/>
    <lineage>
        <taxon>Bacteria</taxon>
        <taxon>Bacillati</taxon>
        <taxon>Bacillota</taxon>
        <taxon>Clostridia</taxon>
        <taxon>Eubacteriales</taxon>
        <taxon>Clostridiaceae</taxon>
        <taxon>Hathewaya</taxon>
    </lineage>
</organism>
<proteinExistence type="predicted"/>
<dbReference type="RefSeq" id="WP_072901238.1">
    <property type="nucleotide sequence ID" value="NZ_FRAD01000003.1"/>
</dbReference>
<dbReference type="EMBL" id="FRAD01000003">
    <property type="protein sequence ID" value="SHJ45149.1"/>
    <property type="molecule type" value="Genomic_DNA"/>
</dbReference>
<dbReference type="AlphaFoldDB" id="A0A1M6JEK8"/>
<keyword evidence="2" id="KW-0946">Virion</keyword>
<protein>
    <submittedName>
        <fullName evidence="2">Spore coat protein, CotS family</fullName>
    </submittedName>
</protein>
<dbReference type="InterPro" id="IPR011009">
    <property type="entry name" value="Kinase-like_dom_sf"/>
</dbReference>
<dbReference type="PANTHER" id="PTHR39179:SF1">
    <property type="entry name" value="SPORE COAT PROTEIN I"/>
    <property type="match status" value="1"/>
</dbReference>
<gene>
    <name evidence="2" type="ORF">SAMN02745248_00162</name>
</gene>